<dbReference type="Proteomes" id="UP001153269">
    <property type="component" value="Unassembled WGS sequence"/>
</dbReference>
<feature type="region of interest" description="Disordered" evidence="1">
    <location>
        <begin position="66"/>
        <end position="120"/>
    </location>
</feature>
<feature type="region of interest" description="Disordered" evidence="1">
    <location>
        <begin position="144"/>
        <end position="187"/>
    </location>
</feature>
<evidence type="ECO:0000256" key="1">
    <source>
        <dbReference type="SAM" id="MobiDB-lite"/>
    </source>
</evidence>
<comment type="caution">
    <text evidence="2">The sequence shown here is derived from an EMBL/GenBank/DDBJ whole genome shotgun (WGS) entry which is preliminary data.</text>
</comment>
<dbReference type="EMBL" id="CADEAL010004175">
    <property type="protein sequence ID" value="CAB1453545.1"/>
    <property type="molecule type" value="Genomic_DNA"/>
</dbReference>
<organism evidence="2 3">
    <name type="scientific">Pleuronectes platessa</name>
    <name type="common">European plaice</name>
    <dbReference type="NCBI Taxonomy" id="8262"/>
    <lineage>
        <taxon>Eukaryota</taxon>
        <taxon>Metazoa</taxon>
        <taxon>Chordata</taxon>
        <taxon>Craniata</taxon>
        <taxon>Vertebrata</taxon>
        <taxon>Euteleostomi</taxon>
        <taxon>Actinopterygii</taxon>
        <taxon>Neopterygii</taxon>
        <taxon>Teleostei</taxon>
        <taxon>Neoteleostei</taxon>
        <taxon>Acanthomorphata</taxon>
        <taxon>Carangaria</taxon>
        <taxon>Pleuronectiformes</taxon>
        <taxon>Pleuronectoidei</taxon>
        <taxon>Pleuronectidae</taxon>
        <taxon>Pleuronectes</taxon>
    </lineage>
</organism>
<feature type="compositionally biased region" description="Gly residues" evidence="1">
    <location>
        <begin position="34"/>
        <end position="43"/>
    </location>
</feature>
<dbReference type="AlphaFoldDB" id="A0A9N7VPS8"/>
<feature type="compositionally biased region" description="Low complexity" evidence="1">
    <location>
        <begin position="144"/>
        <end position="155"/>
    </location>
</feature>
<name>A0A9N7VPS8_PLEPL</name>
<keyword evidence="3" id="KW-1185">Reference proteome</keyword>
<protein>
    <submittedName>
        <fullName evidence="2">Uncharacterized protein</fullName>
    </submittedName>
</protein>
<reference evidence="2" key="1">
    <citation type="submission" date="2020-03" db="EMBL/GenBank/DDBJ databases">
        <authorList>
            <person name="Weist P."/>
        </authorList>
    </citation>
    <scope>NUCLEOTIDE SEQUENCE</scope>
</reference>
<accession>A0A9N7VPS8</accession>
<feature type="compositionally biased region" description="Basic and acidic residues" evidence="1">
    <location>
        <begin position="111"/>
        <end position="120"/>
    </location>
</feature>
<gene>
    <name evidence="2" type="ORF">PLEPLA_LOCUS41299</name>
</gene>
<sequence>MHLYELPRSAGTHHMQPKFLGAAARHGPFRDRGGGGGGGGGGSPPEASQLVDRDLRGSGCPVWVSYASTSAGHTPMGGSQQQRQQQQCDEERASRAPPVRKPRLLSPQEDAAPRIRPLEKETAPGAARIWSRFLCSSVGVLPASVFTPPVTSPSSQRASPPLHTPSRACTRTARPRRPEGGSEPTEV</sequence>
<evidence type="ECO:0000313" key="2">
    <source>
        <dbReference type="EMBL" id="CAB1453545.1"/>
    </source>
</evidence>
<evidence type="ECO:0000313" key="3">
    <source>
        <dbReference type="Proteomes" id="UP001153269"/>
    </source>
</evidence>
<feature type="region of interest" description="Disordered" evidence="1">
    <location>
        <begin position="25"/>
        <end position="52"/>
    </location>
</feature>
<proteinExistence type="predicted"/>